<dbReference type="GO" id="GO:0005524">
    <property type="term" value="F:ATP binding"/>
    <property type="evidence" value="ECO:0007669"/>
    <property type="project" value="InterPro"/>
</dbReference>
<dbReference type="InterPro" id="IPR005074">
    <property type="entry name" value="Peptidase_C39"/>
</dbReference>
<evidence type="ECO:0000259" key="1">
    <source>
        <dbReference type="PROSITE" id="PS50990"/>
    </source>
</evidence>
<dbReference type="AlphaFoldDB" id="A0A6C0IUL2"/>
<dbReference type="GO" id="GO:0006508">
    <property type="term" value="P:proteolysis"/>
    <property type="evidence" value="ECO:0007669"/>
    <property type="project" value="InterPro"/>
</dbReference>
<dbReference type="EMBL" id="MN740271">
    <property type="protein sequence ID" value="QHT96974.1"/>
    <property type="molecule type" value="Genomic_DNA"/>
</dbReference>
<sequence>MKTLAVPHTIQKLSYTCGPTCLISIMRFYNLEVESERETARLVGTNKQYGSTAGQLASYLRKRGLNAKITRRTTIDQVCMATQKNPVLILYQKTNRKIQWNAGHWAVVVGCSKNHLIIVDPSSLKRQTKLSKRAFIRRWYDFNGKTPAYGVAIFVKTTKNDIIRTD</sequence>
<dbReference type="GO" id="GO:0008233">
    <property type="term" value="F:peptidase activity"/>
    <property type="evidence" value="ECO:0007669"/>
    <property type="project" value="InterPro"/>
</dbReference>
<dbReference type="GO" id="GO:0016020">
    <property type="term" value="C:membrane"/>
    <property type="evidence" value="ECO:0007669"/>
    <property type="project" value="InterPro"/>
</dbReference>
<name>A0A6C0IUL2_9ZZZZ</name>
<evidence type="ECO:0000313" key="2">
    <source>
        <dbReference type="EMBL" id="QHT96974.1"/>
    </source>
</evidence>
<dbReference type="Gene3D" id="3.90.70.10">
    <property type="entry name" value="Cysteine proteinases"/>
    <property type="match status" value="1"/>
</dbReference>
<organism evidence="2">
    <name type="scientific">viral metagenome</name>
    <dbReference type="NCBI Taxonomy" id="1070528"/>
    <lineage>
        <taxon>unclassified sequences</taxon>
        <taxon>metagenomes</taxon>
        <taxon>organismal metagenomes</taxon>
    </lineage>
</organism>
<protein>
    <recommendedName>
        <fullName evidence="1">Peptidase C39 domain-containing protein</fullName>
    </recommendedName>
</protein>
<accession>A0A6C0IUL2</accession>
<dbReference type="PROSITE" id="PS50990">
    <property type="entry name" value="PEPTIDASE_C39"/>
    <property type="match status" value="1"/>
</dbReference>
<dbReference type="Pfam" id="PF03412">
    <property type="entry name" value="Peptidase_C39"/>
    <property type="match status" value="1"/>
</dbReference>
<feature type="domain" description="Peptidase C39" evidence="1">
    <location>
        <begin position="11"/>
        <end position="146"/>
    </location>
</feature>
<proteinExistence type="predicted"/>
<reference evidence="2" key="1">
    <citation type="journal article" date="2020" name="Nature">
        <title>Giant virus diversity and host interactions through global metagenomics.</title>
        <authorList>
            <person name="Schulz F."/>
            <person name="Roux S."/>
            <person name="Paez-Espino D."/>
            <person name="Jungbluth S."/>
            <person name="Walsh D.A."/>
            <person name="Denef V.J."/>
            <person name="McMahon K.D."/>
            <person name="Konstantinidis K.T."/>
            <person name="Eloe-Fadrosh E.A."/>
            <person name="Kyrpides N.C."/>
            <person name="Woyke T."/>
        </authorList>
    </citation>
    <scope>NUCLEOTIDE SEQUENCE</scope>
    <source>
        <strain evidence="2">GVMAG-M-3300024510-1</strain>
    </source>
</reference>